<name>A0A2G8LCN7_STIJA</name>
<dbReference type="PROSITE" id="PS51406">
    <property type="entry name" value="FIBRINOGEN_C_2"/>
    <property type="match status" value="1"/>
</dbReference>
<dbReference type="PROSITE" id="PS01186">
    <property type="entry name" value="EGF_2"/>
    <property type="match status" value="1"/>
</dbReference>
<dbReference type="Gene3D" id="3.90.215.10">
    <property type="entry name" value="Gamma Fibrinogen, chain A, domain 1"/>
    <property type="match status" value="1"/>
</dbReference>
<sequence length="256" mass="28254">MICGNCSFQATCEDPNGQSGCNSDCLGSEGCICPAGFLMEGTNCINASECGCFVTETHLVLPKGEKYVNDDCTQKCSCKKTQLICKDYSCSTYGVCGVKDGVRQCYCNEGFEGNGKTCESLYTDCQDVYDAGHIRSGVYTIKPTGWPGFSFEVNCKMDSGGGWTVFQRRTDGSTSFYRNWAAYKNGFGDKNSFWLGNEKLHYLTNQRNYQLRIDTTSSGGTVRYAQYAEFQIESESNNYRMNKLGTHSGNTGLLDV</sequence>
<dbReference type="STRING" id="307972.A0A2G8LCN7"/>
<gene>
    <name evidence="2" type="ORF">BSL78_05050</name>
</gene>
<dbReference type="CDD" id="cd19941">
    <property type="entry name" value="TIL"/>
    <property type="match status" value="1"/>
</dbReference>
<dbReference type="SMART" id="SM00186">
    <property type="entry name" value="FBG"/>
    <property type="match status" value="1"/>
</dbReference>
<dbReference type="InterPro" id="IPR002181">
    <property type="entry name" value="Fibrinogen_a/b/g_C_dom"/>
</dbReference>
<dbReference type="InterPro" id="IPR014716">
    <property type="entry name" value="Fibrinogen_a/b/g_C_1"/>
</dbReference>
<dbReference type="GO" id="GO:0005615">
    <property type="term" value="C:extracellular space"/>
    <property type="evidence" value="ECO:0007669"/>
    <property type="project" value="TreeGrafter"/>
</dbReference>
<dbReference type="PANTHER" id="PTHR19143">
    <property type="entry name" value="FIBRINOGEN/TENASCIN/ANGIOPOEITIN"/>
    <property type="match status" value="1"/>
</dbReference>
<evidence type="ECO:0000313" key="2">
    <source>
        <dbReference type="EMBL" id="PIK58014.1"/>
    </source>
</evidence>
<proteinExistence type="predicted"/>
<protein>
    <submittedName>
        <fullName evidence="2">Putative fibrinogen-like protein 1</fullName>
    </submittedName>
</protein>
<accession>A0A2G8LCN7</accession>
<dbReference type="AlphaFoldDB" id="A0A2G8LCN7"/>
<dbReference type="Pfam" id="PF12714">
    <property type="entry name" value="TILa"/>
    <property type="match status" value="1"/>
</dbReference>
<dbReference type="InterPro" id="IPR050373">
    <property type="entry name" value="Fibrinogen_C-term_domain"/>
</dbReference>
<dbReference type="EMBL" id="MRZV01000125">
    <property type="protein sequence ID" value="PIK58014.1"/>
    <property type="molecule type" value="Genomic_DNA"/>
</dbReference>
<dbReference type="InterPro" id="IPR036056">
    <property type="entry name" value="Fibrinogen-like_C"/>
</dbReference>
<feature type="domain" description="Fibrinogen C-terminal" evidence="1">
    <location>
        <begin position="116"/>
        <end position="256"/>
    </location>
</feature>
<dbReference type="Gene3D" id="2.10.25.10">
    <property type="entry name" value="Laminin"/>
    <property type="match status" value="2"/>
</dbReference>
<dbReference type="Proteomes" id="UP000230750">
    <property type="component" value="Unassembled WGS sequence"/>
</dbReference>
<reference evidence="2 3" key="1">
    <citation type="journal article" date="2017" name="PLoS Biol.">
        <title>The sea cucumber genome provides insights into morphological evolution and visceral regeneration.</title>
        <authorList>
            <person name="Zhang X."/>
            <person name="Sun L."/>
            <person name="Yuan J."/>
            <person name="Sun Y."/>
            <person name="Gao Y."/>
            <person name="Zhang L."/>
            <person name="Li S."/>
            <person name="Dai H."/>
            <person name="Hamel J.F."/>
            <person name="Liu C."/>
            <person name="Yu Y."/>
            <person name="Liu S."/>
            <person name="Lin W."/>
            <person name="Guo K."/>
            <person name="Jin S."/>
            <person name="Xu P."/>
            <person name="Storey K.B."/>
            <person name="Huan P."/>
            <person name="Zhang T."/>
            <person name="Zhou Y."/>
            <person name="Zhang J."/>
            <person name="Lin C."/>
            <person name="Li X."/>
            <person name="Xing L."/>
            <person name="Huo D."/>
            <person name="Sun M."/>
            <person name="Wang L."/>
            <person name="Mercier A."/>
            <person name="Li F."/>
            <person name="Yang H."/>
            <person name="Xiang J."/>
        </authorList>
    </citation>
    <scope>NUCLEOTIDE SEQUENCE [LARGE SCALE GENOMIC DNA]</scope>
    <source>
        <strain evidence="2">Shaxun</strain>
        <tissue evidence="2">Muscle</tissue>
    </source>
</reference>
<dbReference type="InterPro" id="IPR000742">
    <property type="entry name" value="EGF"/>
</dbReference>
<evidence type="ECO:0000259" key="1">
    <source>
        <dbReference type="PROSITE" id="PS51406"/>
    </source>
</evidence>
<organism evidence="2 3">
    <name type="scientific">Stichopus japonicus</name>
    <name type="common">Sea cucumber</name>
    <dbReference type="NCBI Taxonomy" id="307972"/>
    <lineage>
        <taxon>Eukaryota</taxon>
        <taxon>Metazoa</taxon>
        <taxon>Echinodermata</taxon>
        <taxon>Eleutherozoa</taxon>
        <taxon>Echinozoa</taxon>
        <taxon>Holothuroidea</taxon>
        <taxon>Aspidochirotacea</taxon>
        <taxon>Aspidochirotida</taxon>
        <taxon>Stichopodidae</taxon>
        <taxon>Apostichopus</taxon>
    </lineage>
</organism>
<dbReference type="OrthoDB" id="10045365at2759"/>
<dbReference type="Pfam" id="PF00147">
    <property type="entry name" value="Fibrinogen_C"/>
    <property type="match status" value="1"/>
</dbReference>
<dbReference type="InterPro" id="IPR025615">
    <property type="entry name" value="TILa_dom"/>
</dbReference>
<evidence type="ECO:0000313" key="3">
    <source>
        <dbReference type="Proteomes" id="UP000230750"/>
    </source>
</evidence>
<keyword evidence="3" id="KW-1185">Reference proteome</keyword>
<dbReference type="SUPFAM" id="SSF56496">
    <property type="entry name" value="Fibrinogen C-terminal domain-like"/>
    <property type="match status" value="1"/>
</dbReference>
<comment type="caution">
    <text evidence="2">The sequence shown here is derived from an EMBL/GenBank/DDBJ whole genome shotgun (WGS) entry which is preliminary data.</text>
</comment>